<evidence type="ECO:0000313" key="2">
    <source>
        <dbReference type="EMBL" id="KAF2858941.1"/>
    </source>
</evidence>
<protein>
    <recommendedName>
        <fullName evidence="1">SRR1-like domain-containing protein</fullName>
    </recommendedName>
</protein>
<dbReference type="PANTHER" id="PTHR42080:SF1">
    <property type="entry name" value="SRR1-LIKE DOMAIN-CONTAINING PROTEIN"/>
    <property type="match status" value="1"/>
</dbReference>
<evidence type="ECO:0000259" key="1">
    <source>
        <dbReference type="Pfam" id="PF07985"/>
    </source>
</evidence>
<dbReference type="EMBL" id="MU006000">
    <property type="protein sequence ID" value="KAF2858941.1"/>
    <property type="molecule type" value="Genomic_DNA"/>
</dbReference>
<accession>A0A6A7BUL9</accession>
<keyword evidence="3" id="KW-1185">Reference proteome</keyword>
<name>A0A6A7BUL9_9PEZI</name>
<gene>
    <name evidence="2" type="ORF">K470DRAFT_220158</name>
</gene>
<dbReference type="Proteomes" id="UP000799421">
    <property type="component" value="Unassembled WGS sequence"/>
</dbReference>
<feature type="domain" description="SRR1-like" evidence="1">
    <location>
        <begin position="33"/>
        <end position="156"/>
    </location>
</feature>
<dbReference type="Pfam" id="PF07985">
    <property type="entry name" value="SRR1"/>
    <property type="match status" value="1"/>
</dbReference>
<dbReference type="OrthoDB" id="5318346at2759"/>
<evidence type="ECO:0000313" key="3">
    <source>
        <dbReference type="Proteomes" id="UP000799421"/>
    </source>
</evidence>
<sequence>MLHEAFSRSSRTWKSSPCRKKLFKKLDLVKQRIGHTLTTAICLGSGSFSSMNVTNNSRAMIQFVAFEDSAKGLQGFAQDPTFTVVDKWFLRDIGIKVLECETDVVGLGPAVGHVGPESLVFDAFLPNIPRLVRELFGARPGVLVNNEVEAVKNLNAKAQAYLANRQVVGFPGFHEDDTVFSELKVFWEDGPED</sequence>
<dbReference type="PANTHER" id="PTHR42080">
    <property type="entry name" value="SRR1 DOMAIN-CONTAINING PROTEIN"/>
    <property type="match status" value="1"/>
</dbReference>
<proteinExistence type="predicted"/>
<organism evidence="2 3">
    <name type="scientific">Piedraia hortae CBS 480.64</name>
    <dbReference type="NCBI Taxonomy" id="1314780"/>
    <lineage>
        <taxon>Eukaryota</taxon>
        <taxon>Fungi</taxon>
        <taxon>Dikarya</taxon>
        <taxon>Ascomycota</taxon>
        <taxon>Pezizomycotina</taxon>
        <taxon>Dothideomycetes</taxon>
        <taxon>Dothideomycetidae</taxon>
        <taxon>Capnodiales</taxon>
        <taxon>Piedraiaceae</taxon>
        <taxon>Piedraia</taxon>
    </lineage>
</organism>
<dbReference type="InterPro" id="IPR012942">
    <property type="entry name" value="SRR1-like"/>
</dbReference>
<reference evidence="2" key="1">
    <citation type="journal article" date="2020" name="Stud. Mycol.">
        <title>101 Dothideomycetes genomes: a test case for predicting lifestyles and emergence of pathogens.</title>
        <authorList>
            <person name="Haridas S."/>
            <person name="Albert R."/>
            <person name="Binder M."/>
            <person name="Bloem J."/>
            <person name="Labutti K."/>
            <person name="Salamov A."/>
            <person name="Andreopoulos B."/>
            <person name="Baker S."/>
            <person name="Barry K."/>
            <person name="Bills G."/>
            <person name="Bluhm B."/>
            <person name="Cannon C."/>
            <person name="Castanera R."/>
            <person name="Culley D."/>
            <person name="Daum C."/>
            <person name="Ezra D."/>
            <person name="Gonzalez J."/>
            <person name="Henrissat B."/>
            <person name="Kuo A."/>
            <person name="Liang C."/>
            <person name="Lipzen A."/>
            <person name="Lutzoni F."/>
            <person name="Magnuson J."/>
            <person name="Mondo S."/>
            <person name="Nolan M."/>
            <person name="Ohm R."/>
            <person name="Pangilinan J."/>
            <person name="Park H.-J."/>
            <person name="Ramirez L."/>
            <person name="Alfaro M."/>
            <person name="Sun H."/>
            <person name="Tritt A."/>
            <person name="Yoshinaga Y."/>
            <person name="Zwiers L.-H."/>
            <person name="Turgeon B."/>
            <person name="Goodwin S."/>
            <person name="Spatafora J."/>
            <person name="Crous P."/>
            <person name="Grigoriev I."/>
        </authorList>
    </citation>
    <scope>NUCLEOTIDE SEQUENCE</scope>
    <source>
        <strain evidence="2">CBS 480.64</strain>
    </source>
</reference>
<dbReference type="AlphaFoldDB" id="A0A6A7BUL9"/>